<organism evidence="2 3">
    <name type="scientific">Ostreobium quekettii</name>
    <dbReference type="NCBI Taxonomy" id="121088"/>
    <lineage>
        <taxon>Eukaryota</taxon>
        <taxon>Viridiplantae</taxon>
        <taxon>Chlorophyta</taxon>
        <taxon>core chlorophytes</taxon>
        <taxon>Ulvophyceae</taxon>
        <taxon>TCBD clade</taxon>
        <taxon>Bryopsidales</taxon>
        <taxon>Ostreobineae</taxon>
        <taxon>Ostreobiaceae</taxon>
        <taxon>Ostreobium</taxon>
    </lineage>
</organism>
<dbReference type="AlphaFoldDB" id="A0A8S1J826"/>
<accession>A0A8S1J826</accession>
<evidence type="ECO:0000313" key="2">
    <source>
        <dbReference type="EMBL" id="CAD7702235.1"/>
    </source>
</evidence>
<name>A0A8S1J826_9CHLO</name>
<keyword evidence="3" id="KW-1185">Reference proteome</keyword>
<comment type="caution">
    <text evidence="2">The sequence shown here is derived from an EMBL/GenBank/DDBJ whole genome shotgun (WGS) entry which is preliminary data.</text>
</comment>
<evidence type="ECO:0000313" key="1">
    <source>
        <dbReference type="EMBL" id="CAD7697695.1"/>
    </source>
</evidence>
<gene>
    <name evidence="1" type="ORF">OSTQU699_LOCUS3055</name>
    <name evidence="2" type="ORF">OSTQU699_LOCUS7592</name>
</gene>
<dbReference type="Proteomes" id="UP000708148">
    <property type="component" value="Unassembled WGS sequence"/>
</dbReference>
<sequence>MPWWAVRTNGLVGQELHWRTGNVPLVRFSPFCARAGVWAPYHSRWGCRSGWGRVKHIDLFQECLTFIAIAELQSAKGCMESADADGDMVALHLQDHLVALAGCHIFFCYITAYMQSLCSS</sequence>
<reference evidence="2" key="1">
    <citation type="submission" date="2020-12" db="EMBL/GenBank/DDBJ databases">
        <authorList>
            <person name="Iha C."/>
        </authorList>
    </citation>
    <scope>NUCLEOTIDE SEQUENCE</scope>
</reference>
<dbReference type="EMBL" id="CAJHUC010001750">
    <property type="protein sequence ID" value="CAD7702235.1"/>
    <property type="molecule type" value="Genomic_DNA"/>
</dbReference>
<protein>
    <submittedName>
        <fullName evidence="2">Uncharacterized protein</fullName>
    </submittedName>
</protein>
<evidence type="ECO:0000313" key="3">
    <source>
        <dbReference type="Proteomes" id="UP000708148"/>
    </source>
</evidence>
<proteinExistence type="predicted"/>
<dbReference type="EMBL" id="CAJHUC010000700">
    <property type="protein sequence ID" value="CAD7697695.1"/>
    <property type="molecule type" value="Genomic_DNA"/>
</dbReference>